<evidence type="ECO:0000256" key="1">
    <source>
        <dbReference type="SAM" id="Phobius"/>
    </source>
</evidence>
<feature type="transmembrane region" description="Helical" evidence="1">
    <location>
        <begin position="80"/>
        <end position="101"/>
    </location>
</feature>
<dbReference type="Pfam" id="PF14340">
    <property type="entry name" value="DUF4395"/>
    <property type="match status" value="1"/>
</dbReference>
<reference evidence="3" key="1">
    <citation type="submission" date="2021-01" db="EMBL/GenBank/DDBJ databases">
        <title>Whole genome shotgun sequence of Virgisporangium ochraceum NBRC 16418.</title>
        <authorList>
            <person name="Komaki H."/>
            <person name="Tamura T."/>
        </authorList>
    </citation>
    <scope>NUCLEOTIDE SEQUENCE</scope>
    <source>
        <strain evidence="3">NBRC 16418</strain>
    </source>
</reference>
<evidence type="ECO:0000313" key="3">
    <source>
        <dbReference type="EMBL" id="GIJ68726.1"/>
    </source>
</evidence>
<feature type="transmembrane region" description="Helical" evidence="1">
    <location>
        <begin position="12"/>
        <end position="31"/>
    </location>
</feature>
<organism evidence="3 4">
    <name type="scientific">Virgisporangium ochraceum</name>
    <dbReference type="NCBI Taxonomy" id="65505"/>
    <lineage>
        <taxon>Bacteria</taxon>
        <taxon>Bacillati</taxon>
        <taxon>Actinomycetota</taxon>
        <taxon>Actinomycetes</taxon>
        <taxon>Micromonosporales</taxon>
        <taxon>Micromonosporaceae</taxon>
        <taxon>Virgisporangium</taxon>
    </lineage>
</organism>
<dbReference type="AlphaFoldDB" id="A0A8J4EBI0"/>
<evidence type="ECO:0000259" key="2">
    <source>
        <dbReference type="Pfam" id="PF14340"/>
    </source>
</evidence>
<keyword evidence="1" id="KW-1133">Transmembrane helix</keyword>
<name>A0A8J4EBI0_9ACTN</name>
<gene>
    <name evidence="3" type="ORF">Voc01_036430</name>
</gene>
<dbReference type="InterPro" id="IPR025508">
    <property type="entry name" value="DUF4395"/>
</dbReference>
<keyword evidence="4" id="KW-1185">Reference proteome</keyword>
<keyword evidence="1" id="KW-0472">Membrane</keyword>
<comment type="caution">
    <text evidence="3">The sequence shown here is derived from an EMBL/GenBank/DDBJ whole genome shotgun (WGS) entry which is preliminary data.</text>
</comment>
<accession>A0A8J4EBI0</accession>
<feature type="transmembrane region" description="Helical" evidence="1">
    <location>
        <begin position="107"/>
        <end position="130"/>
    </location>
</feature>
<keyword evidence="1" id="KW-0812">Transmembrane</keyword>
<protein>
    <submittedName>
        <fullName evidence="3">Membrane protein</fullName>
    </submittedName>
</protein>
<dbReference type="EMBL" id="BOPH01000047">
    <property type="protein sequence ID" value="GIJ68726.1"/>
    <property type="molecule type" value="Genomic_DNA"/>
</dbReference>
<sequence>MTGLDPRGPRFVAAVTAVVLVVVLVTGSGWLTLAQTAAFALGSVDPGWNPYALVYRWLVRPRLRPPTEKESPEPVRFAQRVGLAFLAVATVGYLGGLTGLGATFAGLGLAAAFLNAAFGLCLGCEVYVALQRTRRTS</sequence>
<proteinExistence type="predicted"/>
<evidence type="ECO:0000313" key="4">
    <source>
        <dbReference type="Proteomes" id="UP000635606"/>
    </source>
</evidence>
<dbReference type="Proteomes" id="UP000635606">
    <property type="component" value="Unassembled WGS sequence"/>
</dbReference>
<dbReference type="RefSeq" id="WP_203928669.1">
    <property type="nucleotide sequence ID" value="NZ_BOPH01000047.1"/>
</dbReference>
<feature type="domain" description="DUF4395" evidence="2">
    <location>
        <begin position="5"/>
        <end position="132"/>
    </location>
</feature>